<dbReference type="InterPro" id="IPR007110">
    <property type="entry name" value="Ig-like_dom"/>
</dbReference>
<keyword evidence="5 11" id="KW-1133">Transmembrane helix</keyword>
<dbReference type="SUPFAM" id="SSF48726">
    <property type="entry name" value="Immunoglobulin"/>
    <property type="match status" value="1"/>
</dbReference>
<evidence type="ECO:0000256" key="9">
    <source>
        <dbReference type="ARBA" id="ARBA00023180"/>
    </source>
</evidence>
<evidence type="ECO:0000256" key="10">
    <source>
        <dbReference type="ARBA" id="ARBA00023319"/>
    </source>
</evidence>
<keyword evidence="6 11" id="KW-0472">Membrane</keyword>
<feature type="transmembrane region" description="Helical" evidence="11">
    <location>
        <begin position="166"/>
        <end position="191"/>
    </location>
</feature>
<evidence type="ECO:0000256" key="3">
    <source>
        <dbReference type="ARBA" id="ARBA00022692"/>
    </source>
</evidence>
<dbReference type="InterPro" id="IPR036179">
    <property type="entry name" value="Ig-like_dom_sf"/>
</dbReference>
<evidence type="ECO:0000256" key="11">
    <source>
        <dbReference type="SAM" id="Phobius"/>
    </source>
</evidence>
<evidence type="ECO:0000256" key="2">
    <source>
        <dbReference type="ARBA" id="ARBA00022475"/>
    </source>
</evidence>
<proteinExistence type="predicted"/>
<accession>A0AA88IIH5</accession>
<dbReference type="InterPro" id="IPR051713">
    <property type="entry name" value="T-cell_Activation_Regulation"/>
</dbReference>
<evidence type="ECO:0000256" key="8">
    <source>
        <dbReference type="ARBA" id="ARBA00023170"/>
    </source>
</evidence>
<dbReference type="PANTHER" id="PTHR25466">
    <property type="entry name" value="T-LYMPHOCYTE ACTIVATION ANTIGEN"/>
    <property type="match status" value="1"/>
</dbReference>
<organism evidence="13 14">
    <name type="scientific">Channa striata</name>
    <name type="common">Snakehead murrel</name>
    <name type="synonym">Ophicephalus striatus</name>
    <dbReference type="NCBI Taxonomy" id="64152"/>
    <lineage>
        <taxon>Eukaryota</taxon>
        <taxon>Metazoa</taxon>
        <taxon>Chordata</taxon>
        <taxon>Craniata</taxon>
        <taxon>Vertebrata</taxon>
        <taxon>Euteleostomi</taxon>
        <taxon>Actinopterygii</taxon>
        <taxon>Neopterygii</taxon>
        <taxon>Teleostei</taxon>
        <taxon>Neoteleostei</taxon>
        <taxon>Acanthomorphata</taxon>
        <taxon>Anabantaria</taxon>
        <taxon>Anabantiformes</taxon>
        <taxon>Channoidei</taxon>
        <taxon>Channidae</taxon>
        <taxon>Channa</taxon>
    </lineage>
</organism>
<feature type="domain" description="Ig-like" evidence="12">
    <location>
        <begin position="31"/>
        <end position="131"/>
    </location>
</feature>
<dbReference type="Gene3D" id="2.60.40.10">
    <property type="entry name" value="Immunoglobulins"/>
    <property type="match status" value="1"/>
</dbReference>
<keyword evidence="9" id="KW-0325">Glycoprotein</keyword>
<comment type="subcellular location">
    <subcellularLocation>
        <location evidence="1">Cell membrane</location>
        <topology evidence="1">Single-pass type I membrane protein</topology>
    </subcellularLocation>
</comment>
<dbReference type="GO" id="GO:0042130">
    <property type="term" value="P:negative regulation of T cell proliferation"/>
    <property type="evidence" value="ECO:0007669"/>
    <property type="project" value="TreeGrafter"/>
</dbReference>
<dbReference type="PROSITE" id="PS50835">
    <property type="entry name" value="IG_LIKE"/>
    <property type="match status" value="1"/>
</dbReference>
<evidence type="ECO:0000256" key="4">
    <source>
        <dbReference type="ARBA" id="ARBA00022729"/>
    </source>
</evidence>
<keyword evidence="10" id="KW-0393">Immunoglobulin domain</keyword>
<evidence type="ECO:0000259" key="12">
    <source>
        <dbReference type="PROSITE" id="PS50835"/>
    </source>
</evidence>
<dbReference type="GO" id="GO:0006955">
    <property type="term" value="P:immune response"/>
    <property type="evidence" value="ECO:0007669"/>
    <property type="project" value="TreeGrafter"/>
</dbReference>
<evidence type="ECO:0000256" key="6">
    <source>
        <dbReference type="ARBA" id="ARBA00023136"/>
    </source>
</evidence>
<evidence type="ECO:0000313" key="14">
    <source>
        <dbReference type="Proteomes" id="UP001187415"/>
    </source>
</evidence>
<keyword evidence="2" id="KW-1003">Cell membrane</keyword>
<dbReference type="PANTHER" id="PTHR25466:SF9">
    <property type="entry name" value="FIBRONECTIN TYPE-III DOMAIN-CONTAINING PROTEIN"/>
    <property type="match status" value="1"/>
</dbReference>
<reference evidence="13" key="1">
    <citation type="submission" date="2023-07" db="EMBL/GenBank/DDBJ databases">
        <title>Chromosome-level Genome Assembly of Striped Snakehead (Channa striata).</title>
        <authorList>
            <person name="Liu H."/>
        </authorList>
    </citation>
    <scope>NUCLEOTIDE SEQUENCE</scope>
    <source>
        <strain evidence="13">Gz</strain>
        <tissue evidence="13">Muscle</tissue>
    </source>
</reference>
<keyword evidence="8" id="KW-0675">Receptor</keyword>
<keyword evidence="14" id="KW-1185">Reference proteome</keyword>
<name>A0AA88IIH5_CHASR</name>
<evidence type="ECO:0000256" key="1">
    <source>
        <dbReference type="ARBA" id="ARBA00004251"/>
    </source>
</evidence>
<keyword evidence="3 11" id="KW-0812">Transmembrane</keyword>
<dbReference type="InterPro" id="IPR013106">
    <property type="entry name" value="Ig_V-set"/>
</dbReference>
<keyword evidence="7" id="KW-1015">Disulfide bond</keyword>
<dbReference type="GO" id="GO:0007166">
    <property type="term" value="P:cell surface receptor signaling pathway"/>
    <property type="evidence" value="ECO:0007669"/>
    <property type="project" value="TreeGrafter"/>
</dbReference>
<evidence type="ECO:0000313" key="13">
    <source>
        <dbReference type="EMBL" id="KAK2814505.1"/>
    </source>
</evidence>
<protein>
    <recommendedName>
        <fullName evidence="12">Ig-like domain-containing protein</fullName>
    </recommendedName>
</protein>
<dbReference type="InterPro" id="IPR003599">
    <property type="entry name" value="Ig_sub"/>
</dbReference>
<gene>
    <name evidence="13" type="ORF">Q5P01_000304</name>
</gene>
<dbReference type="EMBL" id="JAUPFM010000039">
    <property type="protein sequence ID" value="KAK2814505.1"/>
    <property type="molecule type" value="Genomic_DNA"/>
</dbReference>
<dbReference type="SMART" id="SM00406">
    <property type="entry name" value="IGv"/>
    <property type="match status" value="1"/>
</dbReference>
<sequence>MSGVLYGFEALGAKFAFTFKVKVSNWHVSATSLTLDQDLSEENITAEIGQTVTLPCHVPQNRPVLILEWVRADLGTEYVFFLRDDQPDPENQNPSFTNRVQLKDRNMKNGDLSLVLKDVTIDDRGKYECHIVLVGANRGKRASFDTEPIKIIHLEVRQPANRRGRVGLAVGLTTLATLLLVLVAAFGVVIFRNCQVSKKPTSFQFSVDEEFRLQ</sequence>
<dbReference type="AlphaFoldDB" id="A0AA88IIH5"/>
<dbReference type="SMART" id="SM00409">
    <property type="entry name" value="IG"/>
    <property type="match status" value="1"/>
</dbReference>
<dbReference type="GO" id="GO:0031295">
    <property type="term" value="P:T cell costimulation"/>
    <property type="evidence" value="ECO:0007669"/>
    <property type="project" value="TreeGrafter"/>
</dbReference>
<evidence type="ECO:0000256" key="7">
    <source>
        <dbReference type="ARBA" id="ARBA00023157"/>
    </source>
</evidence>
<dbReference type="GO" id="GO:0071222">
    <property type="term" value="P:cellular response to lipopolysaccharide"/>
    <property type="evidence" value="ECO:0007669"/>
    <property type="project" value="TreeGrafter"/>
</dbReference>
<dbReference type="InterPro" id="IPR013783">
    <property type="entry name" value="Ig-like_fold"/>
</dbReference>
<dbReference type="Proteomes" id="UP001187415">
    <property type="component" value="Unassembled WGS sequence"/>
</dbReference>
<dbReference type="GO" id="GO:0042102">
    <property type="term" value="P:positive regulation of T cell proliferation"/>
    <property type="evidence" value="ECO:0007669"/>
    <property type="project" value="TreeGrafter"/>
</dbReference>
<keyword evidence="4" id="KW-0732">Signal</keyword>
<dbReference type="Pfam" id="PF07686">
    <property type="entry name" value="V-set"/>
    <property type="match status" value="1"/>
</dbReference>
<comment type="caution">
    <text evidence="13">The sequence shown here is derived from an EMBL/GenBank/DDBJ whole genome shotgun (WGS) entry which is preliminary data.</text>
</comment>
<dbReference type="GO" id="GO:0009897">
    <property type="term" value="C:external side of plasma membrane"/>
    <property type="evidence" value="ECO:0007669"/>
    <property type="project" value="TreeGrafter"/>
</dbReference>
<evidence type="ECO:0000256" key="5">
    <source>
        <dbReference type="ARBA" id="ARBA00022989"/>
    </source>
</evidence>